<dbReference type="InterPro" id="IPR041874">
    <property type="entry name" value="CA4/CA15"/>
</dbReference>
<protein>
    <recommendedName>
        <fullName evidence="3 9">Carbonic anhydrase</fullName>
        <ecNumber evidence="3 9">4.2.1.1</ecNumber>
    </recommendedName>
</protein>
<keyword evidence="12" id="KW-1185">Reference proteome</keyword>
<dbReference type="InterPro" id="IPR036398">
    <property type="entry name" value="CA_dom_sf"/>
</dbReference>
<evidence type="ECO:0000256" key="6">
    <source>
        <dbReference type="ARBA" id="ARBA00022833"/>
    </source>
</evidence>
<accession>A0ABR3MH23</accession>
<keyword evidence="7" id="KW-0325">Glycoprotein</keyword>
<dbReference type="Pfam" id="PF00194">
    <property type="entry name" value="Carb_anhydrase"/>
    <property type="match status" value="3"/>
</dbReference>
<dbReference type="Gene3D" id="3.10.200.10">
    <property type="entry name" value="Alpha carbonic anhydrase"/>
    <property type="match status" value="3"/>
</dbReference>
<dbReference type="SMART" id="SM01057">
    <property type="entry name" value="Carb_anhydrase"/>
    <property type="match status" value="2"/>
</dbReference>
<feature type="domain" description="Alpha-carbonic anhydrase" evidence="10">
    <location>
        <begin position="24"/>
        <end position="293"/>
    </location>
</feature>
<evidence type="ECO:0000256" key="1">
    <source>
        <dbReference type="ARBA" id="ARBA00001947"/>
    </source>
</evidence>
<sequence>MIVLLVTCLAALLCPTVHSSDSSVEWCYHKPTCNFTTWPKIAPNYCSGSKQSPINIVTSDVQHNPNLTPFIFSGFDDNSTFISITNSGESVVVSLDDETLSVQGGDLPALYNPKQFHLHWGNGTTSPGSEHTVDGKHYPMELHIVNVHSKYNGDVSAAVAAKDSQGLAVLGFFVEGTSEANKTNSWDILTSYLANIRNAGDTTTDIMNQITLDSLLEGVDRTKYYRYQGSLTTPSCNEVVIWTVFKEPIKVSHEFIKRFSTTVFFKDTSAAVLTTNNFRGAQPLNGRVVTSQMKTWFMTCIVAFLLPVSHGAPTSVGDVTWPIIAEKDCNGSQQSPIDIITANVQANANLTSLNFTGYDDNTTLTEIKNTGKTIKVTLDHKKMHVEGGDLPGLFASTQFHLHWGNGSFMPGSEHTLDGKQYPMELHIVNKGDKACITQYISMDDLLPGVDRTKYYRYLGSLTTPNCNEGVIWTVFKDPIKVSWDLINLFSTSVYVNKAANSPLMVDTFRGVQPVNGRIVMSQVAGTRAVNLVSQTASNFVLDLSSDCETPEPYLAFDFETVYW</sequence>
<dbReference type="PROSITE" id="PS00162">
    <property type="entry name" value="ALPHA_CA_1"/>
    <property type="match status" value="2"/>
</dbReference>
<dbReference type="CDD" id="cd03117">
    <property type="entry name" value="alpha_CA_IV_XV_like"/>
    <property type="match status" value="1"/>
</dbReference>
<dbReference type="PROSITE" id="PS51144">
    <property type="entry name" value="ALPHA_CA_2"/>
    <property type="match status" value="2"/>
</dbReference>
<dbReference type="PANTHER" id="PTHR18952:SF200">
    <property type="entry name" value="CARBONIC ANHYDRASE"/>
    <property type="match status" value="1"/>
</dbReference>
<reference evidence="11 12" key="1">
    <citation type="submission" date="2023-09" db="EMBL/GenBank/DDBJ databases">
        <authorList>
            <person name="Wang M."/>
        </authorList>
    </citation>
    <scope>NUCLEOTIDE SEQUENCE [LARGE SCALE GENOMIC DNA]</scope>
    <source>
        <strain evidence="11">GT-2023</strain>
        <tissue evidence="11">Liver</tissue>
    </source>
</reference>
<keyword evidence="6 9" id="KW-0862">Zinc</keyword>
<comment type="caution">
    <text evidence="11">The sequence shown here is derived from an EMBL/GenBank/DDBJ whole genome shotgun (WGS) entry which is preliminary data.</text>
</comment>
<evidence type="ECO:0000256" key="7">
    <source>
        <dbReference type="ARBA" id="ARBA00023180"/>
    </source>
</evidence>
<feature type="domain" description="Alpha-carbonic anhydrase" evidence="10">
    <location>
        <begin position="308"/>
        <end position="523"/>
    </location>
</feature>
<keyword evidence="8 9" id="KW-0456">Lyase</keyword>
<comment type="catalytic activity">
    <reaction evidence="9">
        <text>hydrogencarbonate + H(+) = CO2 + H2O</text>
        <dbReference type="Rhea" id="RHEA:10748"/>
        <dbReference type="ChEBI" id="CHEBI:15377"/>
        <dbReference type="ChEBI" id="CHEBI:15378"/>
        <dbReference type="ChEBI" id="CHEBI:16526"/>
        <dbReference type="ChEBI" id="CHEBI:17544"/>
        <dbReference type="EC" id="4.2.1.1"/>
    </reaction>
</comment>
<dbReference type="InterPro" id="IPR023561">
    <property type="entry name" value="Carbonic_anhydrase_a-class"/>
</dbReference>
<organism evidence="11 12">
    <name type="scientific">Cirrhinus molitorella</name>
    <name type="common">mud carp</name>
    <dbReference type="NCBI Taxonomy" id="172907"/>
    <lineage>
        <taxon>Eukaryota</taxon>
        <taxon>Metazoa</taxon>
        <taxon>Chordata</taxon>
        <taxon>Craniata</taxon>
        <taxon>Vertebrata</taxon>
        <taxon>Euteleostomi</taxon>
        <taxon>Actinopterygii</taxon>
        <taxon>Neopterygii</taxon>
        <taxon>Teleostei</taxon>
        <taxon>Ostariophysi</taxon>
        <taxon>Cypriniformes</taxon>
        <taxon>Cyprinidae</taxon>
        <taxon>Labeoninae</taxon>
        <taxon>Labeonini</taxon>
        <taxon>Cirrhinus</taxon>
    </lineage>
</organism>
<name>A0ABR3MH23_9TELE</name>
<keyword evidence="5 9" id="KW-0732">Signal</keyword>
<evidence type="ECO:0000256" key="4">
    <source>
        <dbReference type="ARBA" id="ARBA00022723"/>
    </source>
</evidence>
<comment type="cofactor">
    <cofactor evidence="1 9">
        <name>Zn(2+)</name>
        <dbReference type="ChEBI" id="CHEBI:29105"/>
    </cofactor>
</comment>
<evidence type="ECO:0000256" key="9">
    <source>
        <dbReference type="RuleBase" id="RU367011"/>
    </source>
</evidence>
<dbReference type="InterPro" id="IPR001148">
    <property type="entry name" value="CA_dom"/>
</dbReference>
<evidence type="ECO:0000259" key="10">
    <source>
        <dbReference type="PROSITE" id="PS51144"/>
    </source>
</evidence>
<dbReference type="InterPro" id="IPR018338">
    <property type="entry name" value="Carbonic_anhydrase_a-class_CS"/>
</dbReference>
<evidence type="ECO:0000256" key="3">
    <source>
        <dbReference type="ARBA" id="ARBA00012925"/>
    </source>
</evidence>
<evidence type="ECO:0000313" key="11">
    <source>
        <dbReference type="EMBL" id="KAL1263920.1"/>
    </source>
</evidence>
<comment type="function">
    <text evidence="9">Reversible hydration of carbon dioxide.</text>
</comment>
<feature type="chain" id="PRO_5044962632" description="Carbonic anhydrase" evidence="9">
    <location>
        <begin position="20"/>
        <end position="563"/>
    </location>
</feature>
<dbReference type="EC" id="4.2.1.1" evidence="3 9"/>
<evidence type="ECO:0000256" key="2">
    <source>
        <dbReference type="ARBA" id="ARBA00010718"/>
    </source>
</evidence>
<dbReference type="SUPFAM" id="SSF51069">
    <property type="entry name" value="Carbonic anhydrase"/>
    <property type="match status" value="2"/>
</dbReference>
<gene>
    <name evidence="11" type="ORF">QQF64_004275</name>
</gene>
<evidence type="ECO:0000256" key="8">
    <source>
        <dbReference type="ARBA" id="ARBA00023239"/>
    </source>
</evidence>
<proteinExistence type="inferred from homology"/>
<keyword evidence="4 9" id="KW-0479">Metal-binding</keyword>
<evidence type="ECO:0000313" key="12">
    <source>
        <dbReference type="Proteomes" id="UP001558613"/>
    </source>
</evidence>
<comment type="similarity">
    <text evidence="2 9">Belongs to the alpha-carbonic anhydrase family.</text>
</comment>
<dbReference type="EMBL" id="JAYMGO010000012">
    <property type="protein sequence ID" value="KAL1263920.1"/>
    <property type="molecule type" value="Genomic_DNA"/>
</dbReference>
<dbReference type="Proteomes" id="UP001558613">
    <property type="component" value="Unassembled WGS sequence"/>
</dbReference>
<dbReference type="PANTHER" id="PTHR18952">
    <property type="entry name" value="CARBONIC ANHYDRASE"/>
    <property type="match status" value="1"/>
</dbReference>
<evidence type="ECO:0000256" key="5">
    <source>
        <dbReference type="ARBA" id="ARBA00022729"/>
    </source>
</evidence>
<feature type="signal peptide" evidence="9">
    <location>
        <begin position="1"/>
        <end position="19"/>
    </location>
</feature>